<comment type="caution">
    <text evidence="1">The sequence shown here is derived from an EMBL/GenBank/DDBJ whole genome shotgun (WGS) entry which is preliminary data.</text>
</comment>
<reference evidence="1 2" key="1">
    <citation type="submission" date="2017-04" db="EMBL/GenBank/DDBJ databases">
        <title>The new phylogeny of genus Mycobacterium.</title>
        <authorList>
            <person name="Tortoli E."/>
            <person name="Trovato A."/>
            <person name="Cirillo D.M."/>
        </authorList>
    </citation>
    <scope>NUCLEOTIDE SEQUENCE [LARGE SCALE GENOMIC DNA]</scope>
    <source>
        <strain evidence="1 2">TBL 1200985</strain>
    </source>
</reference>
<dbReference type="STRING" id="1430326.B8W66_07925"/>
<gene>
    <name evidence="1" type="ORF">B8W66_07925</name>
</gene>
<evidence type="ECO:0000313" key="2">
    <source>
        <dbReference type="Proteomes" id="UP000193247"/>
    </source>
</evidence>
<protein>
    <submittedName>
        <fullName evidence="1">Uncharacterized protein</fullName>
    </submittedName>
</protein>
<dbReference type="Pfam" id="PF06078">
    <property type="entry name" value="DUF937"/>
    <property type="match status" value="1"/>
</dbReference>
<dbReference type="Proteomes" id="UP000193247">
    <property type="component" value="Unassembled WGS sequence"/>
</dbReference>
<proteinExistence type="predicted"/>
<organism evidence="1 2">
    <name type="scientific">Mycobacterium decipiens</name>
    <dbReference type="NCBI Taxonomy" id="1430326"/>
    <lineage>
        <taxon>Bacteria</taxon>
        <taxon>Bacillati</taxon>
        <taxon>Actinomycetota</taxon>
        <taxon>Actinomycetes</taxon>
        <taxon>Mycobacteriales</taxon>
        <taxon>Mycobacteriaceae</taxon>
        <taxon>Mycobacterium</taxon>
    </lineage>
</organism>
<evidence type="ECO:0000313" key="1">
    <source>
        <dbReference type="EMBL" id="OSC41642.1"/>
    </source>
</evidence>
<sequence>MPTVEIANKFGADQGEVDSAVRTLVPVLLSGLQQNSQGPEHANRIESAASGHSARCLLDTGSGLDQVAEGDGHRVVATLFGGNDADQVASALAKGGSR</sequence>
<dbReference type="InterPro" id="IPR009282">
    <property type="entry name" value="DUF937"/>
</dbReference>
<dbReference type="AlphaFoldDB" id="A0A1X2LWW9"/>
<accession>A0A1X2LWW9</accession>
<keyword evidence="2" id="KW-1185">Reference proteome</keyword>
<dbReference type="EMBL" id="NCXP01000006">
    <property type="protein sequence ID" value="OSC41642.1"/>
    <property type="molecule type" value="Genomic_DNA"/>
</dbReference>
<name>A0A1X2LWW9_9MYCO</name>